<dbReference type="RefSeq" id="XP_016770580.1">
    <property type="nucleotide sequence ID" value="XM_016915091.2"/>
</dbReference>
<keyword evidence="4 5" id="KW-0012">Acyltransferase</keyword>
<dbReference type="EC" id="2.3.2.8" evidence="5"/>
<comment type="catalytic activity">
    <reaction evidence="5">
        <text>an N-terminal L-alpha-aminoacyl-[protein] + L-arginyl-tRNA(Arg) = an N-terminal L-arginyl-L-aminoacyl-[protein] + tRNA(Arg) + H(+)</text>
        <dbReference type="Rhea" id="RHEA:10208"/>
        <dbReference type="Rhea" id="RHEA-COMP:9658"/>
        <dbReference type="Rhea" id="RHEA-COMP:9673"/>
        <dbReference type="Rhea" id="RHEA-COMP:10636"/>
        <dbReference type="Rhea" id="RHEA-COMP:10638"/>
        <dbReference type="ChEBI" id="CHEBI:15378"/>
        <dbReference type="ChEBI" id="CHEBI:78442"/>
        <dbReference type="ChEBI" id="CHEBI:78513"/>
        <dbReference type="ChEBI" id="CHEBI:78597"/>
        <dbReference type="ChEBI" id="CHEBI:83562"/>
        <dbReference type="EC" id="2.3.2.8"/>
    </reaction>
</comment>
<proteinExistence type="inferred from homology"/>
<feature type="compositionally biased region" description="Polar residues" evidence="7">
    <location>
        <begin position="190"/>
        <end position="202"/>
    </location>
</feature>
<feature type="region of interest" description="Disordered" evidence="7">
    <location>
        <begin position="169"/>
        <end position="206"/>
    </location>
</feature>
<dbReference type="Proteomes" id="UP000005203">
    <property type="component" value="Linkage group LG11"/>
</dbReference>
<accession>A0A7M7IL17</accession>
<keyword evidence="11" id="KW-1185">Reference proteome</keyword>
<feature type="compositionally biased region" description="Polar residues" evidence="7">
    <location>
        <begin position="170"/>
        <end position="183"/>
    </location>
</feature>
<dbReference type="PANTHER" id="PTHR21367">
    <property type="entry name" value="ARGININE-TRNA-PROTEIN TRANSFERASE 1"/>
    <property type="match status" value="1"/>
</dbReference>
<dbReference type="SUPFAM" id="SSF55729">
    <property type="entry name" value="Acyl-CoA N-acyltransferases (Nat)"/>
    <property type="match status" value="1"/>
</dbReference>
<evidence type="ECO:0000256" key="2">
    <source>
        <dbReference type="ARBA" id="ARBA00022679"/>
    </source>
</evidence>
<dbReference type="InterPro" id="IPR007472">
    <property type="entry name" value="N-end_Aminoacyl_Trfase_C"/>
</dbReference>
<dbReference type="InterPro" id="IPR016181">
    <property type="entry name" value="Acyl_CoA_acyltransferase"/>
</dbReference>
<dbReference type="InterPro" id="IPR017137">
    <property type="entry name" value="Arg-tRNA-P_Trfase_1_euk"/>
</dbReference>
<evidence type="ECO:0000313" key="10">
    <source>
        <dbReference type="EnsemblMetazoa" id="XP_016770580"/>
    </source>
</evidence>
<keyword evidence="3 5" id="KW-0833">Ubl conjugation pathway</keyword>
<dbReference type="InterPro" id="IPR007471">
    <property type="entry name" value="N-end_Aminoacyl_Trfase_N"/>
</dbReference>
<dbReference type="OrthoDB" id="74183at2759"/>
<accession>A0A8B7KPI2</accession>
<evidence type="ECO:0000256" key="3">
    <source>
        <dbReference type="ARBA" id="ARBA00022786"/>
    </source>
</evidence>
<dbReference type="Pfam" id="PF04376">
    <property type="entry name" value="ATE_N"/>
    <property type="match status" value="1"/>
</dbReference>
<sequence length="513" mass="59884">MARQSYSIVEYYGEQDKYRCGYCKSPNTNFSHGMGTHILTVQDYQALIDRGWRRCGSYCYKSTMDQTCCPMYTIKCEALEFKISKSQKKVLKRMAKFLKNELHKNDTMDICEGDYRDNTDIEEIPNHDKQFLKASKNISDMNVKFIDDDINARLQPNTLDKGKKKCDLNIKQNSESTPPTLISNLEDGSHNSSQNLESGMNPPQTPCMKAKFLRKQRKQNKLMAQGKSQEEIEAIFKESKQENQVKSLEELFDEVYNENNRLQLKLVRTSPMSSGYLNTSKQSYEIYKKYQTTIHGVLAEKVTKKQYTRFLVKSPLQPWTPDDGPPSGYGSFHEQYWLDNELIAVGVIDILPSCVSSVYFFYDPAYSHLSLGTFSSLREVYLTRQLNKIAKDLKYYYMGFYIHICPKMRYKARMKPSKLLCPETYMWFDIEPCLLKLDKQKYSRLNDDVNAIDEDGIVDIHKILVLYQQTAMPYEIYTKQVHQAVTQEEENEIKEYANLVGMKCAQRLLLYRY</sequence>
<comment type="similarity">
    <text evidence="1 5">Belongs to the R-transferase family.</text>
</comment>
<dbReference type="EnsemblMetazoa" id="XM_016915091">
    <property type="protein sequence ID" value="XP_016770580"/>
    <property type="gene ID" value="LOC412018"/>
</dbReference>
<dbReference type="PIRSF" id="PIRSF037207">
    <property type="entry name" value="ATE1_euk"/>
    <property type="match status" value="1"/>
</dbReference>
<evidence type="ECO:0000313" key="11">
    <source>
        <dbReference type="Proteomes" id="UP000005203"/>
    </source>
</evidence>
<reference evidence="12" key="2">
    <citation type="submission" date="2025-04" db="UniProtKB">
        <authorList>
            <consortium name="RefSeq"/>
        </authorList>
    </citation>
    <scope>IDENTIFICATION</scope>
    <source>
        <strain evidence="12">DH4</strain>
        <tissue evidence="12">Whole body</tissue>
    </source>
</reference>
<evidence type="ECO:0000259" key="9">
    <source>
        <dbReference type="Pfam" id="PF04377"/>
    </source>
</evidence>
<name>A0A7M7IL17_APIME</name>
<dbReference type="GO" id="GO:0004057">
    <property type="term" value="F:arginyl-tRNA--protein transferase activity"/>
    <property type="evidence" value="ECO:0007669"/>
    <property type="project" value="UniProtKB-EC"/>
</dbReference>
<evidence type="ECO:0000256" key="5">
    <source>
        <dbReference type="PIRNR" id="PIRNR037207"/>
    </source>
</evidence>
<feature type="domain" description="N-end aminoacyl transferase N-terminal" evidence="8">
    <location>
        <begin position="19"/>
        <end position="89"/>
    </location>
</feature>
<evidence type="ECO:0000313" key="12">
    <source>
        <dbReference type="RefSeq" id="XP_016770580.1"/>
    </source>
</evidence>
<evidence type="ECO:0000256" key="1">
    <source>
        <dbReference type="ARBA" id="ARBA00009991"/>
    </source>
</evidence>
<keyword evidence="2 5" id="KW-0808">Transferase</keyword>
<dbReference type="GO" id="GO:0005737">
    <property type="term" value="C:cytoplasm"/>
    <property type="evidence" value="ECO:0007669"/>
    <property type="project" value="TreeGrafter"/>
</dbReference>
<dbReference type="InterPro" id="IPR030700">
    <property type="entry name" value="N-end_Aminoacyl_Trfase"/>
</dbReference>
<comment type="function">
    <text evidence="5">Involved in the post-translational conjugation of arginine to the N-terminal aspartate or glutamate of a protein. This arginylation is required for degradation of the protein via the ubiquitin pathway.</text>
</comment>
<protein>
    <recommendedName>
        <fullName evidence="5">Arginyl-tRNA--protein transferase 1</fullName>
        <shortName evidence="5">Arginyltransferase 1</shortName>
        <shortName evidence="5">R-transferase 1</shortName>
        <ecNumber evidence="5">2.3.2.8</ecNumber>
    </recommendedName>
    <alternativeName>
        <fullName evidence="5">Arginine-tRNA--protein transferase 1</fullName>
    </alternativeName>
</protein>
<evidence type="ECO:0000256" key="4">
    <source>
        <dbReference type="ARBA" id="ARBA00023315"/>
    </source>
</evidence>
<evidence type="ECO:0000256" key="7">
    <source>
        <dbReference type="SAM" id="MobiDB-lite"/>
    </source>
</evidence>
<keyword evidence="6" id="KW-0175">Coiled coil</keyword>
<dbReference type="Pfam" id="PF04377">
    <property type="entry name" value="ATE_C"/>
    <property type="match status" value="1"/>
</dbReference>
<feature type="domain" description="N-end rule aminoacyl transferase C-terminal" evidence="9">
    <location>
        <begin position="283"/>
        <end position="421"/>
    </location>
</feature>
<dbReference type="AlphaFoldDB" id="A0A7M7IL17"/>
<gene>
    <name evidence="10" type="primary">412018</name>
    <name evidence="12" type="synonym">LOC412018</name>
</gene>
<organism evidence="10">
    <name type="scientific">Apis mellifera</name>
    <name type="common">Honeybee</name>
    <dbReference type="NCBI Taxonomy" id="7460"/>
    <lineage>
        <taxon>Eukaryota</taxon>
        <taxon>Metazoa</taxon>
        <taxon>Ecdysozoa</taxon>
        <taxon>Arthropoda</taxon>
        <taxon>Hexapoda</taxon>
        <taxon>Insecta</taxon>
        <taxon>Pterygota</taxon>
        <taxon>Neoptera</taxon>
        <taxon>Endopterygota</taxon>
        <taxon>Hymenoptera</taxon>
        <taxon>Apocrita</taxon>
        <taxon>Aculeata</taxon>
        <taxon>Apoidea</taxon>
        <taxon>Anthophila</taxon>
        <taxon>Apidae</taxon>
        <taxon>Apis</taxon>
    </lineage>
</organism>
<evidence type="ECO:0000256" key="6">
    <source>
        <dbReference type="SAM" id="Coils"/>
    </source>
</evidence>
<dbReference type="PANTHER" id="PTHR21367:SF1">
    <property type="entry name" value="ARGINYL-TRNA--PROTEIN TRANSFERASE 1"/>
    <property type="match status" value="1"/>
</dbReference>
<evidence type="ECO:0000259" key="8">
    <source>
        <dbReference type="Pfam" id="PF04376"/>
    </source>
</evidence>
<reference evidence="10" key="1">
    <citation type="submission" date="2021-01" db="UniProtKB">
        <authorList>
            <consortium name="EnsemblMetazoa"/>
        </authorList>
    </citation>
    <scope>IDENTIFICATION</scope>
    <source>
        <strain evidence="10">DH4</strain>
    </source>
</reference>
<feature type="coiled-coil region" evidence="6">
    <location>
        <begin position="238"/>
        <end position="265"/>
    </location>
</feature>